<evidence type="ECO:0000313" key="1">
    <source>
        <dbReference type="EMBL" id="MBB4002045.1"/>
    </source>
</evidence>
<sequence>MVITPAGRDFAARRGRKPRRPGGERLALFVDVLFEAGAEGWIGMGSLADRSPGPTPVGQCRLS</sequence>
<comment type="caution">
    <text evidence="1">The sequence shown here is derived from an EMBL/GenBank/DDBJ whole genome shotgun (WGS) entry which is preliminary data.</text>
</comment>
<dbReference type="EMBL" id="JACIEM010000001">
    <property type="protein sequence ID" value="MBB4002045.1"/>
    <property type="molecule type" value="Genomic_DNA"/>
</dbReference>
<gene>
    <name evidence="1" type="ORF">GGR03_001092</name>
</gene>
<evidence type="ECO:0000313" key="2">
    <source>
        <dbReference type="Proteomes" id="UP000588647"/>
    </source>
</evidence>
<name>A0A7W6MNM8_9HYPH</name>
<dbReference type="AlphaFoldDB" id="A0A7W6MNM8"/>
<reference evidence="1 2" key="1">
    <citation type="submission" date="2020-08" db="EMBL/GenBank/DDBJ databases">
        <title>Genomic Encyclopedia of Type Strains, Phase IV (KMG-IV): sequencing the most valuable type-strain genomes for metagenomic binning, comparative biology and taxonomic classification.</title>
        <authorList>
            <person name="Goeker M."/>
        </authorList>
    </citation>
    <scope>NUCLEOTIDE SEQUENCE [LARGE SCALE GENOMIC DNA]</scope>
    <source>
        <strain evidence="1 2">DSM 103570</strain>
    </source>
</reference>
<accession>A0A7W6MNM8</accession>
<keyword evidence="2" id="KW-1185">Reference proteome</keyword>
<dbReference type="Proteomes" id="UP000588647">
    <property type="component" value="Unassembled WGS sequence"/>
</dbReference>
<organism evidence="1 2">
    <name type="scientific">Aurantimonas endophytica</name>
    <dbReference type="NCBI Taxonomy" id="1522175"/>
    <lineage>
        <taxon>Bacteria</taxon>
        <taxon>Pseudomonadati</taxon>
        <taxon>Pseudomonadota</taxon>
        <taxon>Alphaproteobacteria</taxon>
        <taxon>Hyphomicrobiales</taxon>
        <taxon>Aurantimonadaceae</taxon>
        <taxon>Aurantimonas</taxon>
    </lineage>
</organism>
<proteinExistence type="predicted"/>
<protein>
    <submittedName>
        <fullName evidence="1">Uncharacterized protein</fullName>
    </submittedName>
</protein>